<gene>
    <name evidence="1" type="ORF">OIN59_03510</name>
</gene>
<protein>
    <recommendedName>
        <fullName evidence="3">Transposase</fullName>
    </recommendedName>
</protein>
<evidence type="ECO:0008006" key="3">
    <source>
        <dbReference type="Google" id="ProtNLM"/>
    </source>
</evidence>
<keyword evidence="2" id="KW-1185">Reference proteome</keyword>
<reference evidence="1" key="1">
    <citation type="submission" date="2022-10" db="EMBL/GenBank/DDBJ databases">
        <title>Description of microaerobic benzene degrading bacteria.</title>
        <authorList>
            <person name="Bedics A."/>
            <person name="Tancsics A."/>
            <person name="Banerjee S."/>
        </authorList>
    </citation>
    <scope>NUCLEOTIDE SEQUENCE</scope>
    <source>
        <strain evidence="1">D2M1</strain>
    </source>
</reference>
<dbReference type="EMBL" id="JAPCKI010000002">
    <property type="protein sequence ID" value="MDD2176486.1"/>
    <property type="molecule type" value="Genomic_DNA"/>
</dbReference>
<organism evidence="1 2">
    <name type="scientific">Acidovorax benzenivorans</name>
    <dbReference type="NCBI Taxonomy" id="2987520"/>
    <lineage>
        <taxon>Bacteria</taxon>
        <taxon>Pseudomonadati</taxon>
        <taxon>Pseudomonadota</taxon>
        <taxon>Betaproteobacteria</taxon>
        <taxon>Burkholderiales</taxon>
        <taxon>Comamonadaceae</taxon>
        <taxon>Acidovorax</taxon>
    </lineage>
</organism>
<evidence type="ECO:0000313" key="1">
    <source>
        <dbReference type="EMBL" id="MDD2176486.1"/>
    </source>
</evidence>
<dbReference type="Proteomes" id="UP001148932">
    <property type="component" value="Unassembled WGS sequence"/>
</dbReference>
<dbReference type="RefSeq" id="WP_273625299.1">
    <property type="nucleotide sequence ID" value="NZ_JAPCKI010000002.1"/>
</dbReference>
<sequence length="62" mass="6575">MNEQDRLAGADVMKIGVDAAGSHHATDFCVCIRHLRDSRCGATQQSAGGSALPPIAAMWLHE</sequence>
<name>A0ABT5RS17_9BURK</name>
<proteinExistence type="predicted"/>
<accession>A0ABT5RS17</accession>
<evidence type="ECO:0000313" key="2">
    <source>
        <dbReference type="Proteomes" id="UP001148932"/>
    </source>
</evidence>
<comment type="caution">
    <text evidence="1">The sequence shown here is derived from an EMBL/GenBank/DDBJ whole genome shotgun (WGS) entry which is preliminary data.</text>
</comment>